<dbReference type="Proteomes" id="UP001183682">
    <property type="component" value="Unassembled WGS sequence"/>
</dbReference>
<feature type="transmembrane region" description="Helical" evidence="1">
    <location>
        <begin position="29"/>
        <end position="56"/>
    </location>
</feature>
<evidence type="ECO:0000259" key="2">
    <source>
        <dbReference type="Pfam" id="PF13127"/>
    </source>
</evidence>
<evidence type="ECO:0000256" key="1">
    <source>
        <dbReference type="SAM" id="Phobius"/>
    </source>
</evidence>
<gene>
    <name evidence="3" type="ORF">P7E30_17765</name>
</gene>
<comment type="caution">
    <text evidence="3">The sequence shown here is derived from an EMBL/GenBank/DDBJ whole genome shotgun (WGS) entry which is preliminary data.</text>
</comment>
<protein>
    <submittedName>
        <fullName evidence="3">DUF3955 domain-containing protein</fullName>
    </submittedName>
</protein>
<dbReference type="Pfam" id="PF13127">
    <property type="entry name" value="DUF3955"/>
    <property type="match status" value="1"/>
</dbReference>
<dbReference type="EMBL" id="JARPZN010000027">
    <property type="protein sequence ID" value="MDT2692017.1"/>
    <property type="molecule type" value="Genomic_DNA"/>
</dbReference>
<name>A0AAE4KZH8_ENTGA</name>
<dbReference type="RefSeq" id="WP_255210084.1">
    <property type="nucleotide sequence ID" value="NZ_JBHULA010000013.1"/>
</dbReference>
<reference evidence="3" key="1">
    <citation type="submission" date="2023-03" db="EMBL/GenBank/DDBJ databases">
        <authorList>
            <person name="Shen W."/>
            <person name="Cai J."/>
        </authorList>
    </citation>
    <scope>NUCLEOTIDE SEQUENCE</scope>
    <source>
        <strain evidence="3">K69-2</strain>
    </source>
</reference>
<keyword evidence="1" id="KW-1133">Transmembrane helix</keyword>
<dbReference type="AlphaFoldDB" id="A0AAE4KZH8"/>
<feature type="domain" description="DUF3955" evidence="2">
    <location>
        <begin position="2"/>
        <end position="56"/>
    </location>
</feature>
<proteinExistence type="predicted"/>
<keyword evidence="1" id="KW-0472">Membrane</keyword>
<evidence type="ECO:0000313" key="3">
    <source>
        <dbReference type="EMBL" id="MDT2692017.1"/>
    </source>
</evidence>
<organism evidence="3 4">
    <name type="scientific">Enterococcus gallinarum</name>
    <dbReference type="NCBI Taxonomy" id="1353"/>
    <lineage>
        <taxon>Bacteria</taxon>
        <taxon>Bacillati</taxon>
        <taxon>Bacillota</taxon>
        <taxon>Bacilli</taxon>
        <taxon>Lactobacillales</taxon>
        <taxon>Enterococcaceae</taxon>
        <taxon>Enterococcus</taxon>
    </lineage>
</organism>
<dbReference type="InterPro" id="IPR025016">
    <property type="entry name" value="DUF3955"/>
</dbReference>
<sequence>MSCIFIFLSILLFSTSVLVGSYLDSCGMLIESAFFCVALVYLALGLAFFTVLYSFIKQRISRKYSA</sequence>
<accession>A0AAE4KZH8</accession>
<keyword evidence="1" id="KW-0812">Transmembrane</keyword>
<evidence type="ECO:0000313" key="4">
    <source>
        <dbReference type="Proteomes" id="UP001183682"/>
    </source>
</evidence>